<dbReference type="GO" id="GO:0016705">
    <property type="term" value="F:oxidoreductase activity, acting on paired donors, with incorporation or reduction of molecular oxygen"/>
    <property type="evidence" value="ECO:0007669"/>
    <property type="project" value="InterPro"/>
</dbReference>
<dbReference type="RefSeq" id="WP_078978572.1">
    <property type="nucleotide sequence ID" value="NZ_MWQN01000001.1"/>
</dbReference>
<evidence type="ECO:0000256" key="3">
    <source>
        <dbReference type="ARBA" id="ARBA00023002"/>
    </source>
</evidence>
<keyword evidence="9" id="KW-1185">Reference proteome</keyword>
<evidence type="ECO:0000259" key="7">
    <source>
        <dbReference type="Pfam" id="PF00296"/>
    </source>
</evidence>
<dbReference type="InterPro" id="IPR011251">
    <property type="entry name" value="Luciferase-like_dom"/>
</dbReference>
<keyword evidence="1 6" id="KW-0285">Flavoprotein</keyword>
<name>A0A1T3P5C2_9ACTN</name>
<dbReference type="STRING" id="159449.B4N89_28100"/>
<comment type="caution">
    <text evidence="8">The sequence shown here is derived from an EMBL/GenBank/DDBJ whole genome shotgun (WGS) entry which is preliminary data.</text>
</comment>
<evidence type="ECO:0000256" key="2">
    <source>
        <dbReference type="ARBA" id="ARBA00022643"/>
    </source>
</evidence>
<evidence type="ECO:0000313" key="9">
    <source>
        <dbReference type="Proteomes" id="UP000190037"/>
    </source>
</evidence>
<dbReference type="SUPFAM" id="SSF51679">
    <property type="entry name" value="Bacterial luciferase-like"/>
    <property type="match status" value="1"/>
</dbReference>
<evidence type="ECO:0000256" key="4">
    <source>
        <dbReference type="ARBA" id="ARBA00023033"/>
    </source>
</evidence>
<evidence type="ECO:0000256" key="5">
    <source>
        <dbReference type="ARBA" id="ARBA00033748"/>
    </source>
</evidence>
<protein>
    <submittedName>
        <fullName evidence="8">FMNH2-dependent monooxygenase</fullName>
    </submittedName>
</protein>
<keyword evidence="2 6" id="KW-0288">FMN</keyword>
<dbReference type="GO" id="GO:0004497">
    <property type="term" value="F:monooxygenase activity"/>
    <property type="evidence" value="ECO:0007669"/>
    <property type="project" value="UniProtKB-KW"/>
</dbReference>
<dbReference type="InterPro" id="IPR036661">
    <property type="entry name" value="Luciferase-like_sf"/>
</dbReference>
<dbReference type="PIRSF" id="PIRSF000337">
    <property type="entry name" value="NTA_MOA"/>
    <property type="match status" value="1"/>
</dbReference>
<dbReference type="Pfam" id="PF00296">
    <property type="entry name" value="Bac_luciferase"/>
    <property type="match status" value="1"/>
</dbReference>
<feature type="binding site" evidence="6">
    <location>
        <position position="57"/>
    </location>
    <ligand>
        <name>FMN</name>
        <dbReference type="ChEBI" id="CHEBI:58210"/>
    </ligand>
</feature>
<dbReference type="AlphaFoldDB" id="A0A1T3P5C2"/>
<proteinExistence type="inferred from homology"/>
<reference evidence="8 9" key="1">
    <citation type="submission" date="2017-03" db="EMBL/GenBank/DDBJ databases">
        <title>Draft genome sequence of Streptomyces scabrisporus NF3, endophyte isolated from Amphipterygium adstringens.</title>
        <authorList>
            <person name="Vazquez M."/>
            <person name="Ceapa C.D."/>
            <person name="Rodriguez Luna D."/>
            <person name="Sanchez Esquivel S."/>
        </authorList>
    </citation>
    <scope>NUCLEOTIDE SEQUENCE [LARGE SCALE GENOMIC DNA]</scope>
    <source>
        <strain evidence="8 9">NF3</strain>
    </source>
</reference>
<keyword evidence="4 8" id="KW-0503">Monooxygenase</keyword>
<comment type="similarity">
    <text evidence="5">Belongs to the NtaA/SnaA/DszA monooxygenase family.</text>
</comment>
<evidence type="ECO:0000256" key="1">
    <source>
        <dbReference type="ARBA" id="ARBA00022630"/>
    </source>
</evidence>
<accession>A0A1T3P5C2</accession>
<dbReference type="InterPro" id="IPR051260">
    <property type="entry name" value="Diverse_substr_monoxygenases"/>
</dbReference>
<feature type="domain" description="Luciferase-like" evidence="7">
    <location>
        <begin position="29"/>
        <end position="282"/>
    </location>
</feature>
<organism evidence="8 9">
    <name type="scientific">Embleya scabrispora</name>
    <dbReference type="NCBI Taxonomy" id="159449"/>
    <lineage>
        <taxon>Bacteria</taxon>
        <taxon>Bacillati</taxon>
        <taxon>Actinomycetota</taxon>
        <taxon>Actinomycetes</taxon>
        <taxon>Kitasatosporales</taxon>
        <taxon>Streptomycetaceae</taxon>
        <taxon>Embleya</taxon>
    </lineage>
</organism>
<dbReference type="PANTHER" id="PTHR30011">
    <property type="entry name" value="ALKANESULFONATE MONOOXYGENASE-RELATED"/>
    <property type="match status" value="1"/>
</dbReference>
<dbReference type="InterPro" id="IPR016215">
    <property type="entry name" value="NTA_MOA"/>
</dbReference>
<gene>
    <name evidence="8" type="ORF">B4N89_28100</name>
</gene>
<dbReference type="PANTHER" id="PTHR30011:SF16">
    <property type="entry name" value="C2H2 FINGER DOMAIN TRANSCRIPTION FACTOR (EUROFUNG)-RELATED"/>
    <property type="match status" value="1"/>
</dbReference>
<dbReference type="Proteomes" id="UP000190037">
    <property type="component" value="Unassembled WGS sequence"/>
</dbReference>
<dbReference type="Gene3D" id="3.20.20.30">
    <property type="entry name" value="Luciferase-like domain"/>
    <property type="match status" value="1"/>
</dbReference>
<dbReference type="EMBL" id="MWQN01000001">
    <property type="protein sequence ID" value="OPC84278.1"/>
    <property type="molecule type" value="Genomic_DNA"/>
</dbReference>
<evidence type="ECO:0000313" key="8">
    <source>
        <dbReference type="EMBL" id="OPC84278.1"/>
    </source>
</evidence>
<evidence type="ECO:0000256" key="6">
    <source>
        <dbReference type="PIRSR" id="PIRSR000337-1"/>
    </source>
</evidence>
<keyword evidence="3" id="KW-0560">Oxidoreductase</keyword>
<sequence>MTTGHPHLGVALDGAGRHPAAWRSPHARPADLFDPNYWVALARTAERGLLDFIRLDDSLGPPSARLPGRLDAVSVAARVAPTTASIGLIPAATTTHTEPFHVSTAIATLDHVGRGRAGWWPKVSRTAAEARHFGRKPVAPDGELIDEQGEFTDVVGRLWDSWEDDAVIRDVATSRFLDREKLHYVDFEGTYFDVRGPSITPRPPQGRPVVGISVDGPDTLEIAARFADVLFIDASGPDEARRLRERAHAIAEGNDRDPAELRVLADITVHLAESEPQARRQRALLDARSDVPVPDGLAFVGTAAVLADRIAAWYTGNAVDGFTLVPGVLPYDLDRIVEDLVPILREHGLARTAYTADTLRGHLDLPRPANRYAHT</sequence>
<dbReference type="OrthoDB" id="3265338at2"/>